<dbReference type="RefSeq" id="XP_014155275.1">
    <property type="nucleotide sequence ID" value="XM_014299800.1"/>
</dbReference>
<feature type="compositionally biased region" description="Pro residues" evidence="8">
    <location>
        <begin position="1356"/>
        <end position="1370"/>
    </location>
</feature>
<keyword evidence="7" id="KW-0694">RNA-binding</keyword>
<gene>
    <name evidence="11" type="ORF">SARC_06298</name>
</gene>
<feature type="compositionally biased region" description="Polar residues" evidence="8">
    <location>
        <begin position="940"/>
        <end position="968"/>
    </location>
</feature>
<dbReference type="EC" id="3.1.3.36" evidence="4"/>
<feature type="domain" description="SAC" evidence="10">
    <location>
        <begin position="101"/>
        <end position="441"/>
    </location>
</feature>
<accession>A0A0L0FZH8</accession>
<dbReference type="EMBL" id="KQ242039">
    <property type="protein sequence ID" value="KNC81373.1"/>
    <property type="molecule type" value="Genomic_DNA"/>
</dbReference>
<sequence>GGVLIENLLSGEAVLVLNSSISTLNVDDKDGIIGDYVKRFDLISVFGKLNTTNGATLLCVTSTHTEVRFSDGSCIYRINTCELAQVSGNSIVRDADLLKGMRALVADGSFYFASEGYDVTRSEQVKYEEGLAGVADEPDAGVMWNGALMKDFTNAQIGAPLCPPCIRGYVSFRKIYTGMTENLAGIISRSGCGRAGTRFQTRGVDDDGMVANFAETEQIIEVNGAVISYLQIRGSVPLFWEQPGINVGKHKVQIPRSMDAMMPAFEKHFTQLLPRYGPVRCLNLLEQQGEVDGEPLLSREFEVHVKELMRQQKCRMCTGEGQWGEDVSIVSFDFHKETRGSKYENLSRLLNAIHEPIVTSSYFYRPGPGATPVNRQSGVFRTNCLDCLDRTNAVMQLIGQKALQIQLDVLGIEIRHLSRFQDSYKEMWYQNGDAISMAYAGTGAMKADFTLTGKRTKKGIYNDGKKSLKRLVQNNQDDKRQAIIDVMLRAKGSTELSMAMNEKNQNKTVNQTIHRALLERSEEYCDVSGLRLCVATWNTNNGKNFDHTNLADWLVAPCEGDPPDIYAIGFQEIVNIEAKSIYKADEGNMEQWRLRITAALAQQNLKYNLLAQRQLVGVALLIFVAVPALPYVRDVVITKCNVGMHGLAGNKGGIGIRFAFRNTSICFVSAHLAAGQSNVQDRIDDYKDITKSLDFGKRRCVLDHNYVFWMGDFNFRVNLPRDVVIPAIEAGNYSLLLQNCQLQSARDRGLVFQGFEEGEIIFAPTYKYDVNSDTYDTSEKQRTPSWTDRILWRVNGESVLNSVLRYYNRVDSIRTSDHRPVVAVLDINVAIVDEQARKSVYKSLVRDGSAVEPCVDVSGLPADATPNDVRALFQPFGRVMALKLYEPGSARVTFADEDSAVSCTSLSGSSFGSRTLTINLVDPSNDDYVSRRSVDLDSMRSGSLRSRTDMNDTTSLMSDMSSYTSANGRLQPLPSFIGNDGNGSDNDNIIFGSSPSMSRASEVREPEKPYRPAAFSDDRGSSKSVSRPSVPAPARPPALPLLSIDSPSVISERLEHGEHLPTNLSRGRPPARPRAPSEESLNAIIALTGSSRGTSEGPTTRPPRPKQSLSESTRSFSTETRDLSAEESQYSDHARTPDVVQKPRPVDSINTVPTRQTIPRKPAYKVPELPQKPRQTPHTLTRRPTNPPLPQSSDDESYSQRHGNSGSDSESSASETSDDDADGLGIEESFTEMNVSSLRSPSPPPARMAENGPVKTGKAVPAKLPPRNRPPQNPSPAPSLSPAQSPQLQHTSRGALPAKPSALPPRQPPPPKSTARDSAVPVSRRGPPVSRHGPPVKAPPSLSSVGSGDISSTPFSPKPPRSPAPAPAPLVPHKSPEPRAPGRTADVSGKPSPSIPVGSAPPPSRPPPGYSGRSITQPSPEPPTQRSARSNEESAERVLPMPTRTPTSGPVHPPPQRRSVTPNITAMHSASAPPPLPAMPPRSKPPSIATRTDSSSRVTPPSLPPRGTHIPSTPTFDSDSDSESSDADSVVADQYSGSDENTDEDSEAETLVPRVPQKPKRPNML</sequence>
<evidence type="ECO:0000256" key="4">
    <source>
        <dbReference type="ARBA" id="ARBA00013044"/>
    </source>
</evidence>
<feature type="compositionally biased region" description="Pro residues" evidence="8">
    <location>
        <begin position="1302"/>
        <end position="1312"/>
    </location>
</feature>
<dbReference type="Pfam" id="PF00076">
    <property type="entry name" value="RRM_1"/>
    <property type="match status" value="1"/>
</dbReference>
<feature type="compositionally biased region" description="Low complexity" evidence="8">
    <location>
        <begin position="1205"/>
        <end position="1215"/>
    </location>
</feature>
<evidence type="ECO:0000256" key="2">
    <source>
        <dbReference type="ARBA" id="ARBA00008943"/>
    </source>
</evidence>
<dbReference type="PROSITE" id="PS50275">
    <property type="entry name" value="SAC"/>
    <property type="match status" value="1"/>
</dbReference>
<feature type="compositionally biased region" description="Polar residues" evidence="8">
    <location>
        <begin position="1088"/>
        <end position="1098"/>
    </location>
</feature>
<feature type="compositionally biased region" description="Polar residues" evidence="8">
    <location>
        <begin position="1489"/>
        <end position="1499"/>
    </location>
</feature>
<evidence type="ECO:0000256" key="8">
    <source>
        <dbReference type="SAM" id="MobiDB-lite"/>
    </source>
</evidence>
<protein>
    <recommendedName>
        <fullName evidence="4">phosphoinositide 5-phosphatase</fullName>
        <ecNumber evidence="4">3.1.3.36</ecNumber>
    </recommendedName>
</protein>
<feature type="domain" description="RRM" evidence="9">
    <location>
        <begin position="853"/>
        <end position="923"/>
    </location>
</feature>
<dbReference type="SMART" id="SM00360">
    <property type="entry name" value="RRM"/>
    <property type="match status" value="1"/>
</dbReference>
<evidence type="ECO:0000259" key="10">
    <source>
        <dbReference type="PROSITE" id="PS50275"/>
    </source>
</evidence>
<feature type="compositionally biased region" description="Pro residues" evidence="8">
    <location>
        <begin position="1472"/>
        <end position="1484"/>
    </location>
</feature>
<feature type="compositionally biased region" description="Pro residues" evidence="8">
    <location>
        <begin position="1399"/>
        <end position="1409"/>
    </location>
</feature>
<dbReference type="GO" id="GO:0046856">
    <property type="term" value="P:phosphatidylinositol dephosphorylation"/>
    <property type="evidence" value="ECO:0007669"/>
    <property type="project" value="InterPro"/>
</dbReference>
<feature type="region of interest" description="Disordered" evidence="8">
    <location>
        <begin position="932"/>
        <end position="1565"/>
    </location>
</feature>
<dbReference type="SUPFAM" id="SSF54928">
    <property type="entry name" value="RNA-binding domain, RBD"/>
    <property type="match status" value="1"/>
</dbReference>
<comment type="similarity">
    <text evidence="3">In the central section; belongs to the inositol 1,4,5-trisphosphate 5-phosphatase family.</text>
</comment>
<feature type="compositionally biased region" description="Low complexity" evidence="8">
    <location>
        <begin position="975"/>
        <end position="992"/>
    </location>
</feature>
<feature type="compositionally biased region" description="Polar residues" evidence="8">
    <location>
        <begin position="1148"/>
        <end position="1157"/>
    </location>
</feature>
<feature type="non-terminal residue" evidence="11">
    <location>
        <position position="1"/>
    </location>
</feature>
<feature type="compositionally biased region" description="Basic and acidic residues" evidence="8">
    <location>
        <begin position="1001"/>
        <end position="1021"/>
    </location>
</feature>
<reference evidence="11 12" key="1">
    <citation type="submission" date="2011-02" db="EMBL/GenBank/DDBJ databases">
        <title>The Genome Sequence of Sphaeroforma arctica JP610.</title>
        <authorList>
            <consortium name="The Broad Institute Genome Sequencing Platform"/>
            <person name="Russ C."/>
            <person name="Cuomo C."/>
            <person name="Young S.K."/>
            <person name="Zeng Q."/>
            <person name="Gargeya S."/>
            <person name="Alvarado L."/>
            <person name="Berlin A."/>
            <person name="Chapman S.B."/>
            <person name="Chen Z."/>
            <person name="Freedman E."/>
            <person name="Gellesch M."/>
            <person name="Goldberg J."/>
            <person name="Griggs A."/>
            <person name="Gujja S."/>
            <person name="Heilman E."/>
            <person name="Heiman D."/>
            <person name="Howarth C."/>
            <person name="Mehta T."/>
            <person name="Neiman D."/>
            <person name="Pearson M."/>
            <person name="Roberts A."/>
            <person name="Saif S."/>
            <person name="Shea T."/>
            <person name="Shenoy N."/>
            <person name="Sisk P."/>
            <person name="Stolte C."/>
            <person name="Sykes S."/>
            <person name="White J."/>
            <person name="Yandava C."/>
            <person name="Burger G."/>
            <person name="Gray M.W."/>
            <person name="Holland P.W.H."/>
            <person name="King N."/>
            <person name="Lang F.B.F."/>
            <person name="Roger A.J."/>
            <person name="Ruiz-Trillo I."/>
            <person name="Haas B."/>
            <person name="Nusbaum C."/>
            <person name="Birren B."/>
        </authorList>
    </citation>
    <scope>NUCLEOTIDE SEQUENCE [LARGE SCALE GENOMIC DNA]</scope>
    <source>
        <strain evidence="11 12">JP610</strain>
    </source>
</reference>
<feature type="compositionally biased region" description="Low complexity" evidence="8">
    <location>
        <begin position="1280"/>
        <end position="1289"/>
    </location>
</feature>
<dbReference type="GO" id="GO:0003723">
    <property type="term" value="F:RNA binding"/>
    <property type="evidence" value="ECO:0007669"/>
    <property type="project" value="UniProtKB-UniRule"/>
</dbReference>
<dbReference type="PROSITE" id="PS50102">
    <property type="entry name" value="RRM"/>
    <property type="match status" value="1"/>
</dbReference>
<dbReference type="PANTHER" id="PTHR11200">
    <property type="entry name" value="INOSITOL 5-PHOSPHATASE"/>
    <property type="match status" value="1"/>
</dbReference>
<dbReference type="InterPro" id="IPR012677">
    <property type="entry name" value="Nucleotide-bd_a/b_plait_sf"/>
</dbReference>
<dbReference type="PANTHER" id="PTHR11200:SF257">
    <property type="entry name" value="PHOSPHOINOSITIDE 5-PHOSPHATASE"/>
    <property type="match status" value="1"/>
</dbReference>
<dbReference type="InterPro" id="IPR035979">
    <property type="entry name" value="RBD_domain_sf"/>
</dbReference>
<evidence type="ECO:0000313" key="11">
    <source>
        <dbReference type="EMBL" id="KNC81373.1"/>
    </source>
</evidence>
<feature type="compositionally biased region" description="Basic and acidic residues" evidence="8">
    <location>
        <begin position="1119"/>
        <end position="1136"/>
    </location>
</feature>
<comment type="similarity">
    <text evidence="2">Belongs to the synaptojanin family.</text>
</comment>
<keyword evidence="6" id="KW-0443">Lipid metabolism</keyword>
<evidence type="ECO:0000256" key="7">
    <source>
        <dbReference type="PROSITE-ProRule" id="PRU00176"/>
    </source>
</evidence>
<dbReference type="InterPro" id="IPR000504">
    <property type="entry name" value="RRM_dom"/>
</dbReference>
<dbReference type="GeneID" id="25906802"/>
<dbReference type="SUPFAM" id="SSF56219">
    <property type="entry name" value="DNase I-like"/>
    <property type="match status" value="1"/>
</dbReference>
<dbReference type="InterPro" id="IPR002013">
    <property type="entry name" value="SAC_dom"/>
</dbReference>
<dbReference type="InterPro" id="IPR046985">
    <property type="entry name" value="IP5"/>
</dbReference>
<name>A0A0L0FZH8_9EUKA</name>
<keyword evidence="5" id="KW-0378">Hydrolase</keyword>
<keyword evidence="12" id="KW-1185">Reference proteome</keyword>
<feature type="compositionally biased region" description="Low complexity" evidence="8">
    <location>
        <begin position="1108"/>
        <end position="1118"/>
    </location>
</feature>
<dbReference type="Pfam" id="PF22669">
    <property type="entry name" value="Exo_endo_phos2"/>
    <property type="match status" value="1"/>
</dbReference>
<dbReference type="InterPro" id="IPR000300">
    <property type="entry name" value="IPPc"/>
</dbReference>
<feature type="compositionally biased region" description="Pro residues" evidence="8">
    <location>
        <begin position="1030"/>
        <end position="1039"/>
    </location>
</feature>
<dbReference type="STRING" id="667725.A0A0L0FZH8"/>
<organism evidence="11 12">
    <name type="scientific">Sphaeroforma arctica JP610</name>
    <dbReference type="NCBI Taxonomy" id="667725"/>
    <lineage>
        <taxon>Eukaryota</taxon>
        <taxon>Ichthyosporea</taxon>
        <taxon>Ichthyophonida</taxon>
        <taxon>Sphaeroforma</taxon>
    </lineage>
</organism>
<evidence type="ECO:0000313" key="12">
    <source>
        <dbReference type="Proteomes" id="UP000054560"/>
    </source>
</evidence>
<dbReference type="Gene3D" id="3.60.10.10">
    <property type="entry name" value="Endonuclease/exonuclease/phosphatase"/>
    <property type="match status" value="1"/>
</dbReference>
<evidence type="ECO:0000259" key="9">
    <source>
        <dbReference type="PROSITE" id="PS50102"/>
    </source>
</evidence>
<dbReference type="eggNOG" id="KOG0566">
    <property type="taxonomic scope" value="Eukaryota"/>
</dbReference>
<evidence type="ECO:0000256" key="1">
    <source>
        <dbReference type="ARBA" id="ARBA00001786"/>
    </source>
</evidence>
<proteinExistence type="inferred from homology"/>
<evidence type="ECO:0000256" key="3">
    <source>
        <dbReference type="ARBA" id="ARBA00009678"/>
    </source>
</evidence>
<dbReference type="GO" id="GO:0004439">
    <property type="term" value="F:phosphatidylinositol-4,5-bisphosphate 5-phosphatase activity"/>
    <property type="evidence" value="ECO:0007669"/>
    <property type="project" value="UniProtKB-EC"/>
</dbReference>
<dbReference type="CDD" id="cd00590">
    <property type="entry name" value="RRM_SF"/>
    <property type="match status" value="1"/>
</dbReference>
<dbReference type="Proteomes" id="UP000054560">
    <property type="component" value="Unassembled WGS sequence"/>
</dbReference>
<dbReference type="Gene3D" id="3.30.70.330">
    <property type="match status" value="1"/>
</dbReference>
<feature type="compositionally biased region" description="Pro residues" evidence="8">
    <location>
        <begin position="1263"/>
        <end position="1279"/>
    </location>
</feature>
<evidence type="ECO:0000256" key="5">
    <source>
        <dbReference type="ARBA" id="ARBA00022801"/>
    </source>
</evidence>
<dbReference type="InterPro" id="IPR036691">
    <property type="entry name" value="Endo/exonu/phosph_ase_sf"/>
</dbReference>
<feature type="compositionally biased region" description="Low complexity" evidence="8">
    <location>
        <begin position="1341"/>
        <end position="1355"/>
    </location>
</feature>
<dbReference type="SMART" id="SM00128">
    <property type="entry name" value="IPPc"/>
    <property type="match status" value="1"/>
</dbReference>
<evidence type="ECO:0000256" key="6">
    <source>
        <dbReference type="ARBA" id="ARBA00023098"/>
    </source>
</evidence>
<comment type="catalytic activity">
    <reaction evidence="1">
        <text>a 1,2-diacyl-sn-glycero-3-phospho-(1D-myo-inositol-4,5-bisphosphate) + H2O = a 1,2-diacyl-sn-glycero-3-phospho-(1D-myo-inositol 4-phosphate) + phosphate</text>
        <dbReference type="Rhea" id="RHEA:22764"/>
        <dbReference type="ChEBI" id="CHEBI:15377"/>
        <dbReference type="ChEBI" id="CHEBI:43474"/>
        <dbReference type="ChEBI" id="CHEBI:58178"/>
        <dbReference type="ChEBI" id="CHEBI:58456"/>
        <dbReference type="EC" id="3.1.3.36"/>
    </reaction>
</comment>
<dbReference type="OrthoDB" id="1925875at2759"/>
<dbReference type="Pfam" id="PF02383">
    <property type="entry name" value="Syja_N"/>
    <property type="match status" value="1"/>
</dbReference>